<evidence type="ECO:0000313" key="3">
    <source>
        <dbReference type="Proteomes" id="UP000183047"/>
    </source>
</evidence>
<sequence length="51" mass="6085">MKKRVVINVPETHGRSQCCKSRITRLSDKRTACHNDPQRRQDENKNNYQED</sequence>
<dbReference type="AlphaFoldDB" id="A0A1G5BDX5"/>
<gene>
    <name evidence="2" type="ORF">SAMN02910451_00678</name>
</gene>
<evidence type="ECO:0000313" key="2">
    <source>
        <dbReference type="EMBL" id="SCX88355.1"/>
    </source>
</evidence>
<dbReference type="EMBL" id="FMUR01000004">
    <property type="protein sequence ID" value="SCX88355.1"/>
    <property type="molecule type" value="Genomic_DNA"/>
</dbReference>
<keyword evidence="3" id="KW-1185">Reference proteome</keyword>
<feature type="region of interest" description="Disordered" evidence="1">
    <location>
        <begin position="30"/>
        <end position="51"/>
    </location>
</feature>
<evidence type="ECO:0000256" key="1">
    <source>
        <dbReference type="SAM" id="MobiDB-lite"/>
    </source>
</evidence>
<name>A0A1G5BDX5_9FIRM</name>
<protein>
    <submittedName>
        <fullName evidence="2">Uncharacterized protein</fullName>
    </submittedName>
</protein>
<feature type="compositionally biased region" description="Basic and acidic residues" evidence="1">
    <location>
        <begin position="30"/>
        <end position="45"/>
    </location>
</feature>
<reference evidence="3" key="1">
    <citation type="submission" date="2016-10" db="EMBL/GenBank/DDBJ databases">
        <authorList>
            <person name="Varghese N."/>
            <person name="Submissions S."/>
        </authorList>
    </citation>
    <scope>NUCLEOTIDE SEQUENCE [LARGE SCALE GENOMIC DNA]</scope>
    <source>
        <strain evidence="3">XBD2006</strain>
    </source>
</reference>
<organism evidence="2 3">
    <name type="scientific">Butyrivibrio hungatei</name>
    <dbReference type="NCBI Taxonomy" id="185008"/>
    <lineage>
        <taxon>Bacteria</taxon>
        <taxon>Bacillati</taxon>
        <taxon>Bacillota</taxon>
        <taxon>Clostridia</taxon>
        <taxon>Lachnospirales</taxon>
        <taxon>Lachnospiraceae</taxon>
        <taxon>Butyrivibrio</taxon>
    </lineage>
</organism>
<accession>A0A1G5BDX5</accession>
<proteinExistence type="predicted"/>
<feature type="region of interest" description="Disordered" evidence="1">
    <location>
        <begin position="1"/>
        <end position="20"/>
    </location>
</feature>
<dbReference type="Proteomes" id="UP000183047">
    <property type="component" value="Unassembled WGS sequence"/>
</dbReference>